<gene>
    <name evidence="2" type="ORF">PMEA_00003451</name>
</gene>
<organism evidence="2 3">
    <name type="scientific">Pocillopora meandrina</name>
    <dbReference type="NCBI Taxonomy" id="46732"/>
    <lineage>
        <taxon>Eukaryota</taxon>
        <taxon>Metazoa</taxon>
        <taxon>Cnidaria</taxon>
        <taxon>Anthozoa</taxon>
        <taxon>Hexacorallia</taxon>
        <taxon>Scleractinia</taxon>
        <taxon>Astrocoeniina</taxon>
        <taxon>Pocilloporidae</taxon>
        <taxon>Pocillopora</taxon>
    </lineage>
</organism>
<feature type="signal peptide" evidence="1">
    <location>
        <begin position="1"/>
        <end position="33"/>
    </location>
</feature>
<feature type="chain" id="PRO_5043975935" evidence="1">
    <location>
        <begin position="34"/>
        <end position="299"/>
    </location>
</feature>
<protein>
    <submittedName>
        <fullName evidence="2">Uncharacterized protein</fullName>
    </submittedName>
</protein>
<sequence>MRLRMRTRKIRMRFLLVPLRGFLFQAPSGRVLGAAPSVPVAEKVQASSGPVAPVVPEAVSGPSVSPVGSFQTVSAVSGLSRVASCRIFTPELRRKFFLGYRDMLCQCTGNAAYVISYRNTMVCGVFPADDPDEVRITYESGAFLIVHANLVRISKADTSNEVSEAEFAKFILTIKDDPSYRIPFRGSIVDNVGPTEHSNVLCAVFTDHTGPQSRRLPAKALSVKNIALNSNSSGANVNSSVNNVNNVNESSSTVDDGIVNVSRNSSRSVVPTAAVLAAELLKRTAPPSVVGVPKCRKKL</sequence>
<name>A0AAU9Y262_9CNID</name>
<keyword evidence="1" id="KW-0732">Signal</keyword>
<dbReference type="AlphaFoldDB" id="A0AAU9Y262"/>
<comment type="caution">
    <text evidence="2">The sequence shown here is derived from an EMBL/GenBank/DDBJ whole genome shotgun (WGS) entry which is preliminary data.</text>
</comment>
<proteinExistence type="predicted"/>
<evidence type="ECO:0000313" key="2">
    <source>
        <dbReference type="EMBL" id="CAH3165352.1"/>
    </source>
</evidence>
<accession>A0AAU9Y262</accession>
<dbReference type="Proteomes" id="UP001159428">
    <property type="component" value="Unassembled WGS sequence"/>
</dbReference>
<reference evidence="2 3" key="1">
    <citation type="submission" date="2022-05" db="EMBL/GenBank/DDBJ databases">
        <authorList>
            <consortium name="Genoscope - CEA"/>
            <person name="William W."/>
        </authorList>
    </citation>
    <scope>NUCLEOTIDE SEQUENCE [LARGE SCALE GENOMIC DNA]</scope>
</reference>
<keyword evidence="3" id="KW-1185">Reference proteome</keyword>
<evidence type="ECO:0000256" key="1">
    <source>
        <dbReference type="SAM" id="SignalP"/>
    </source>
</evidence>
<evidence type="ECO:0000313" key="3">
    <source>
        <dbReference type="Proteomes" id="UP001159428"/>
    </source>
</evidence>
<dbReference type="EMBL" id="CALNXJ010000116">
    <property type="protein sequence ID" value="CAH3165352.1"/>
    <property type="molecule type" value="Genomic_DNA"/>
</dbReference>